<dbReference type="Pfam" id="PF12519">
    <property type="entry name" value="MDM10"/>
    <property type="match status" value="1"/>
</dbReference>
<feature type="region of interest" description="Disordered" evidence="7">
    <location>
        <begin position="406"/>
        <end position="427"/>
    </location>
</feature>
<keyword evidence="3 6" id="KW-1000">Mitochondrion outer membrane</keyword>
<keyword evidence="1 6" id="KW-1134">Transmembrane beta strand</keyword>
<organism evidence="8 9">
    <name type="scientific">Malassezia sympodialis (strain ATCC 42132)</name>
    <name type="common">Atopic eczema-associated yeast</name>
    <dbReference type="NCBI Taxonomy" id="1230383"/>
    <lineage>
        <taxon>Eukaryota</taxon>
        <taxon>Fungi</taxon>
        <taxon>Dikarya</taxon>
        <taxon>Basidiomycota</taxon>
        <taxon>Ustilaginomycotina</taxon>
        <taxon>Malasseziomycetes</taxon>
        <taxon>Malasseziales</taxon>
        <taxon>Malasseziaceae</taxon>
        <taxon>Malassezia</taxon>
    </lineage>
</organism>
<dbReference type="OrthoDB" id="2103793at2759"/>
<feature type="region of interest" description="Disordered" evidence="7">
    <location>
        <begin position="330"/>
        <end position="378"/>
    </location>
</feature>
<dbReference type="PANTHER" id="PTHR28035:SF1">
    <property type="entry name" value="MITOCHONDRIAL DISTRIBUTION AND MORPHOLOGY PROTEIN 10"/>
    <property type="match status" value="1"/>
</dbReference>
<dbReference type="EMBL" id="LT671824">
    <property type="protein sequence ID" value="SHO78787.1"/>
    <property type="molecule type" value="Genomic_DNA"/>
</dbReference>
<comment type="function">
    <text evidence="6">Component of the ERMES/MDM complex, which serves as a molecular tether to connect the endoplasmic reticulum and mitochondria. Components of this complex are involved in the control of mitochondrial shape and protein biogenesis and may function in phospholipid exchange. MDM10 is involved in the late assembly steps of the general translocase of the mitochondrial outer membrane (TOM complex). Functions in the TOM40-specific route of the assembly of outer membrane beta-barrel proteins, including the association of TOM40 with the receptor TOM22 and small TOM proteins. Can associate with the SAM(core) complex as well as the MDM12-MMM1 complex, both involved in late steps of the major beta-barrel assembly pathway, that is responsible for biogenesis of all outer membrane beta-barrel proteins. May act as a switch that shuttles between both complexes and channels precursor proteins into the TOM40-specific pathway. Plays a role in mitochondrial morphology and in the inheritance of mitochondria.</text>
</comment>
<dbReference type="Proteomes" id="UP000186303">
    <property type="component" value="Chromosome 4"/>
</dbReference>
<dbReference type="VEuPathDB" id="FungiDB:MSYG_3135"/>
<comment type="similarity">
    <text evidence="6">Belongs to the MDM10 family.</text>
</comment>
<keyword evidence="9" id="KW-1185">Reference proteome</keyword>
<evidence type="ECO:0000256" key="5">
    <source>
        <dbReference type="ARBA" id="ARBA00023136"/>
    </source>
</evidence>
<evidence type="ECO:0000256" key="7">
    <source>
        <dbReference type="SAM" id="MobiDB-lite"/>
    </source>
</evidence>
<dbReference type="AlphaFoldDB" id="A0A1M8A8Y1"/>
<reference evidence="9" key="1">
    <citation type="journal article" date="2017" name="Nucleic Acids Res.">
        <title>Proteogenomics produces comprehensive and highly accurate protein-coding gene annotation in a complete genome assembly of Malassezia sympodialis.</title>
        <authorList>
            <person name="Zhu Y."/>
            <person name="Engstroem P.G."/>
            <person name="Tellgren-Roth C."/>
            <person name="Baudo C.D."/>
            <person name="Kennell J.C."/>
            <person name="Sun S."/>
            <person name="Billmyre R.B."/>
            <person name="Schroeder M.S."/>
            <person name="Andersson A."/>
            <person name="Holm T."/>
            <person name="Sigurgeirsson B."/>
            <person name="Wu G."/>
            <person name="Sankaranarayanan S.R."/>
            <person name="Siddharthan R."/>
            <person name="Sanyal K."/>
            <person name="Lundeberg J."/>
            <person name="Nystedt B."/>
            <person name="Boekhout T."/>
            <person name="Dawson T.L. Jr."/>
            <person name="Heitman J."/>
            <person name="Scheynius A."/>
            <person name="Lehtioe J."/>
        </authorList>
    </citation>
    <scope>NUCLEOTIDE SEQUENCE [LARGE SCALE GENOMIC DNA]</scope>
    <source>
        <strain evidence="9">ATCC 42132</strain>
    </source>
</reference>
<evidence type="ECO:0000256" key="4">
    <source>
        <dbReference type="ARBA" id="ARBA00023128"/>
    </source>
</evidence>
<sequence>MYDAATVLLREYWQATGWQEQMSYLHLMTASDVLLDFAVPHGVLLSGASVSTPSFLACARAHTAPLSGSLGYAHVSSRAPVHLACVHDPLKRLTRAGTFLEPDTPPTLPPVPTQALRDELLYGCIHAPMGYMEGLWVTRLSPRWQLMATALSRAPRYPLDPLGRWLGLLPPRGSNVTDPDYAIDPPGTTHLLLTLQRQSATRMSEYSYSLDEALWGARFLQHVHQLRDGSTLRAGGEAFFSIAEKSAGVSVGLRCSMPNGGASALGWAAPARPAVASMTLNPMMGYLRAAYAARIDDDLLLCARYDFNVYSYQSDWAVGVEYKLRRIGDEESTDGPSGTMRERLGVWASPPGNTSISLRETPPAPEAAASPLTRSGSEATVTPAAAPVLRATDINLDGLPSLSSQTRRVARDGVTESEEPGANGSSARMGALKARLSASGLFSLLWEGYWHRCLVSVGLRSQLPTPASSTLGVEVMYLPRT</sequence>
<dbReference type="GO" id="GO:0070096">
    <property type="term" value="P:mitochondrial outer membrane translocase complex assembly"/>
    <property type="evidence" value="ECO:0007669"/>
    <property type="project" value="UniProtKB-UniRule"/>
</dbReference>
<evidence type="ECO:0000313" key="9">
    <source>
        <dbReference type="Proteomes" id="UP000186303"/>
    </source>
</evidence>
<evidence type="ECO:0000256" key="2">
    <source>
        <dbReference type="ARBA" id="ARBA00022692"/>
    </source>
</evidence>
<comment type="subunit">
    <text evidence="6">Component of the ER-mitochondria encounter structure (ERMES) or MDM complex, composed of MMM1, MDM10, MDM12 and MDM34. Associates with the mitochondrial outer membrane sorting assembly machinery SAM(core) complex.</text>
</comment>
<accession>A0A1M8A8Y1</accession>
<proteinExistence type="inferred from homology"/>
<keyword evidence="4 6" id="KW-0496">Mitochondrion</keyword>
<dbReference type="PANTHER" id="PTHR28035">
    <property type="entry name" value="MITOCHONDRIAL DISTRIBUTION AND MORPHOLOGY PROTEIN 10"/>
    <property type="match status" value="1"/>
</dbReference>
<comment type="subcellular location">
    <subcellularLocation>
        <location evidence="6">Mitochondrion outer membrane</location>
        <topology evidence="6">Multi-pass membrane protein</topology>
    </subcellularLocation>
    <text evidence="6">The ERMES/MDM complex localizes to a few discrete foci (around 10 per single cell), that represent mitochondria-endoplasmic reticulum junctions. These foci are often found next to mtDNA nucleoids.</text>
</comment>
<comment type="domain">
    <text evidence="6">Lacks alpha-helical transmembrane segments, suggesting that it resides in the membrane via beta-sheet conformations similar to those predicted for other outer membrane proteins and porin.</text>
</comment>
<dbReference type="InterPro" id="IPR027539">
    <property type="entry name" value="Mdm10"/>
</dbReference>
<keyword evidence="2 6" id="KW-0812">Transmembrane</keyword>
<dbReference type="GO" id="GO:1990456">
    <property type="term" value="P:mitochondrion-endoplasmic reticulum membrane tethering"/>
    <property type="evidence" value="ECO:0007669"/>
    <property type="project" value="UniProtKB-UniRule"/>
</dbReference>
<dbReference type="GO" id="GO:0051654">
    <property type="term" value="P:establishment of mitochondrion localization"/>
    <property type="evidence" value="ECO:0007669"/>
    <property type="project" value="TreeGrafter"/>
</dbReference>
<name>A0A1M8A8Y1_MALS4</name>
<evidence type="ECO:0000313" key="8">
    <source>
        <dbReference type="EMBL" id="SHO78787.1"/>
    </source>
</evidence>
<dbReference type="GO" id="GO:0001401">
    <property type="term" value="C:SAM complex"/>
    <property type="evidence" value="ECO:0007669"/>
    <property type="project" value="TreeGrafter"/>
</dbReference>
<dbReference type="GO" id="GO:0015914">
    <property type="term" value="P:phospholipid transport"/>
    <property type="evidence" value="ECO:0007669"/>
    <property type="project" value="TreeGrafter"/>
</dbReference>
<dbReference type="GO" id="GO:0032865">
    <property type="term" value="C:ERMES complex"/>
    <property type="evidence" value="ECO:0007669"/>
    <property type="project" value="UniProtKB-UniRule"/>
</dbReference>
<keyword evidence="5 6" id="KW-0472">Membrane</keyword>
<dbReference type="HAMAP" id="MF_03102">
    <property type="entry name" value="Mdm10"/>
    <property type="match status" value="1"/>
</dbReference>
<dbReference type="STRING" id="1230383.A0A1M8A8Y1"/>
<evidence type="ECO:0000256" key="6">
    <source>
        <dbReference type="HAMAP-Rule" id="MF_03102"/>
    </source>
</evidence>
<evidence type="ECO:0000256" key="3">
    <source>
        <dbReference type="ARBA" id="ARBA00022787"/>
    </source>
</evidence>
<evidence type="ECO:0000256" key="1">
    <source>
        <dbReference type="ARBA" id="ARBA00022452"/>
    </source>
</evidence>
<protein>
    <recommendedName>
        <fullName evidence="6">Mitochondrial distribution and morphology protein 10</fullName>
    </recommendedName>
    <alternativeName>
        <fullName evidence="6">Mitochondrial inheritance component MDM10</fullName>
    </alternativeName>
</protein>
<gene>
    <name evidence="6" type="primary">MDM10</name>
    <name evidence="8" type="ORF">MSYG_3135</name>
</gene>
<dbReference type="GO" id="GO:0045040">
    <property type="term" value="P:protein insertion into mitochondrial outer membrane"/>
    <property type="evidence" value="ECO:0007669"/>
    <property type="project" value="UniProtKB-UniRule"/>
</dbReference>